<evidence type="ECO:0000313" key="3">
    <source>
        <dbReference type="EMBL" id="CAB5394138.1"/>
    </source>
</evidence>
<dbReference type="EMBL" id="CAGKOT010000087">
    <property type="protein sequence ID" value="CAB5394138.1"/>
    <property type="molecule type" value="Genomic_DNA"/>
</dbReference>
<feature type="domain" description="HTH psq-type" evidence="2">
    <location>
        <begin position="21"/>
        <end position="72"/>
    </location>
</feature>
<dbReference type="OrthoDB" id="2444447at2759"/>
<evidence type="ECO:0000259" key="2">
    <source>
        <dbReference type="Pfam" id="PF04218"/>
    </source>
</evidence>
<evidence type="ECO:0000313" key="4">
    <source>
        <dbReference type="Proteomes" id="UP000684084"/>
    </source>
</evidence>
<reference evidence="3" key="1">
    <citation type="submission" date="2020-05" db="EMBL/GenBank/DDBJ databases">
        <authorList>
            <person name="Rincon C."/>
            <person name="Sanders R I."/>
            <person name="Robbins C."/>
            <person name="Chaturvedi A."/>
        </authorList>
    </citation>
    <scope>NUCLEOTIDE SEQUENCE</scope>
    <source>
        <strain evidence="3">CHB12</strain>
    </source>
</reference>
<gene>
    <name evidence="3" type="ORF">CHRIB12_LOCUS23172</name>
</gene>
<proteinExistence type="predicted"/>
<protein>
    <recommendedName>
        <fullName evidence="2">HTH psq-type domain-containing protein</fullName>
    </recommendedName>
</protein>
<dbReference type="Pfam" id="PF04218">
    <property type="entry name" value="CENP-B_N"/>
    <property type="match status" value="1"/>
</dbReference>
<accession>A0A916EJX9</accession>
<dbReference type="AlphaFoldDB" id="A0A916EJX9"/>
<dbReference type="InterPro" id="IPR007889">
    <property type="entry name" value="HTH_Psq"/>
</dbReference>
<evidence type="ECO:0000256" key="1">
    <source>
        <dbReference type="SAM" id="MobiDB-lite"/>
    </source>
</evidence>
<dbReference type="Proteomes" id="UP000684084">
    <property type="component" value="Unassembled WGS sequence"/>
</dbReference>
<comment type="caution">
    <text evidence="3">The sequence shown here is derived from an EMBL/GenBank/DDBJ whole genome shotgun (WGS) entry which is preliminary data.</text>
</comment>
<dbReference type="GO" id="GO:0003677">
    <property type="term" value="F:DNA binding"/>
    <property type="evidence" value="ECO:0007669"/>
    <property type="project" value="InterPro"/>
</dbReference>
<sequence length="93" mass="10741">MKTTGTNNIKRTKLPNDSSNKKRRITLTKAQKKEVCILAKNNPSLKHQDIANKYDVGHNTITEILTKKDYFLNIDENLLQVNKKEIDKLFSLN</sequence>
<organism evidence="3 4">
    <name type="scientific">Rhizophagus irregularis</name>
    <dbReference type="NCBI Taxonomy" id="588596"/>
    <lineage>
        <taxon>Eukaryota</taxon>
        <taxon>Fungi</taxon>
        <taxon>Fungi incertae sedis</taxon>
        <taxon>Mucoromycota</taxon>
        <taxon>Glomeromycotina</taxon>
        <taxon>Glomeromycetes</taxon>
        <taxon>Glomerales</taxon>
        <taxon>Glomeraceae</taxon>
        <taxon>Rhizophagus</taxon>
    </lineage>
</organism>
<name>A0A916EJX9_9GLOM</name>
<feature type="region of interest" description="Disordered" evidence="1">
    <location>
        <begin position="1"/>
        <end position="23"/>
    </location>
</feature>